<keyword evidence="1" id="KW-0175">Coiled coil</keyword>
<name>A0A3M7SB36_BRAPC</name>
<sequence length="91" mass="10401">TPVAGSPPVLDDLSALRQEVETLKVSAAEAHNESERVKVQLDQLKKINEEQTKKMTMKMNELIFEIDEEKKTRLALQVELERLKKTILLNS</sequence>
<evidence type="ECO:0000256" key="1">
    <source>
        <dbReference type="SAM" id="Coils"/>
    </source>
</evidence>
<dbReference type="AlphaFoldDB" id="A0A3M7SB36"/>
<dbReference type="Proteomes" id="UP000276133">
    <property type="component" value="Unassembled WGS sequence"/>
</dbReference>
<reference evidence="2 3" key="1">
    <citation type="journal article" date="2018" name="Sci. Rep.">
        <title>Genomic signatures of local adaptation to the degree of environmental predictability in rotifers.</title>
        <authorList>
            <person name="Franch-Gras L."/>
            <person name="Hahn C."/>
            <person name="Garcia-Roger E.M."/>
            <person name="Carmona M.J."/>
            <person name="Serra M."/>
            <person name="Gomez A."/>
        </authorList>
    </citation>
    <scope>NUCLEOTIDE SEQUENCE [LARGE SCALE GENOMIC DNA]</scope>
    <source>
        <strain evidence="2">HYR1</strain>
    </source>
</reference>
<proteinExistence type="predicted"/>
<feature type="non-terminal residue" evidence="2">
    <location>
        <position position="1"/>
    </location>
</feature>
<dbReference type="SUPFAM" id="SSF75704">
    <property type="entry name" value="Mitotic arrest deficient-like 1, Mad1"/>
    <property type="match status" value="1"/>
</dbReference>
<dbReference type="EMBL" id="REGN01001736">
    <property type="protein sequence ID" value="RNA32855.1"/>
    <property type="molecule type" value="Genomic_DNA"/>
</dbReference>
<gene>
    <name evidence="2" type="ORF">BpHYR1_017175</name>
</gene>
<evidence type="ECO:0000313" key="2">
    <source>
        <dbReference type="EMBL" id="RNA32855.1"/>
    </source>
</evidence>
<evidence type="ECO:0000313" key="3">
    <source>
        <dbReference type="Proteomes" id="UP000276133"/>
    </source>
</evidence>
<feature type="coiled-coil region" evidence="1">
    <location>
        <begin position="13"/>
        <end position="86"/>
    </location>
</feature>
<organism evidence="2 3">
    <name type="scientific">Brachionus plicatilis</name>
    <name type="common">Marine rotifer</name>
    <name type="synonym">Brachionus muelleri</name>
    <dbReference type="NCBI Taxonomy" id="10195"/>
    <lineage>
        <taxon>Eukaryota</taxon>
        <taxon>Metazoa</taxon>
        <taxon>Spiralia</taxon>
        <taxon>Gnathifera</taxon>
        <taxon>Rotifera</taxon>
        <taxon>Eurotatoria</taxon>
        <taxon>Monogononta</taxon>
        <taxon>Pseudotrocha</taxon>
        <taxon>Ploima</taxon>
        <taxon>Brachionidae</taxon>
        <taxon>Brachionus</taxon>
    </lineage>
</organism>
<dbReference type="OrthoDB" id="73680at2759"/>
<comment type="caution">
    <text evidence="2">The sequence shown here is derived from an EMBL/GenBank/DDBJ whole genome shotgun (WGS) entry which is preliminary data.</text>
</comment>
<keyword evidence="3" id="KW-1185">Reference proteome</keyword>
<accession>A0A3M7SB36</accession>
<protein>
    <submittedName>
        <fullName evidence="2">Uncharacterized protein</fullName>
    </submittedName>
</protein>